<evidence type="ECO:0000259" key="4">
    <source>
        <dbReference type="Pfam" id="PF02826"/>
    </source>
</evidence>
<dbReference type="InterPro" id="IPR006140">
    <property type="entry name" value="D-isomer_DH_NAD-bd"/>
</dbReference>
<dbReference type="GO" id="GO:0004617">
    <property type="term" value="F:phosphoglycerate dehydrogenase activity"/>
    <property type="evidence" value="ECO:0007669"/>
    <property type="project" value="UniProtKB-EC"/>
</dbReference>
<dbReference type="InterPro" id="IPR029753">
    <property type="entry name" value="D-isomer_DH_CS"/>
</dbReference>
<dbReference type="GO" id="GO:0051287">
    <property type="term" value="F:NAD binding"/>
    <property type="evidence" value="ECO:0007669"/>
    <property type="project" value="InterPro"/>
</dbReference>
<keyword evidence="2 5" id="KW-0560">Oxidoreductase</keyword>
<proteinExistence type="inferred from homology"/>
<feature type="domain" description="D-isomer specific 2-hydroxyacid dehydrogenase NAD-binding" evidence="4">
    <location>
        <begin position="1"/>
        <end position="156"/>
    </location>
</feature>
<dbReference type="InterPro" id="IPR036291">
    <property type="entry name" value="NAD(P)-bd_dom_sf"/>
</dbReference>
<dbReference type="InterPro" id="IPR050857">
    <property type="entry name" value="D-2-hydroxyacid_DH"/>
</dbReference>
<dbReference type="PANTHER" id="PTHR42789:SF1">
    <property type="entry name" value="D-ISOMER SPECIFIC 2-HYDROXYACID DEHYDROGENASE FAMILY PROTEIN (AFU_ORTHOLOGUE AFUA_6G10090)"/>
    <property type="match status" value="1"/>
</dbReference>
<dbReference type="PANTHER" id="PTHR42789">
    <property type="entry name" value="D-ISOMER SPECIFIC 2-HYDROXYACID DEHYDROGENASE FAMILY PROTEIN (AFU_ORTHOLOGUE AFUA_6G10090)"/>
    <property type="match status" value="1"/>
</dbReference>
<evidence type="ECO:0000313" key="6">
    <source>
        <dbReference type="Proteomes" id="UP000254716"/>
    </source>
</evidence>
<dbReference type="Pfam" id="PF02826">
    <property type="entry name" value="2-Hacid_dh_C"/>
    <property type="match status" value="1"/>
</dbReference>
<dbReference type="GO" id="GO:0005829">
    <property type="term" value="C:cytosol"/>
    <property type="evidence" value="ECO:0007669"/>
    <property type="project" value="UniProtKB-ARBA"/>
</dbReference>
<evidence type="ECO:0000256" key="2">
    <source>
        <dbReference type="ARBA" id="ARBA00023002"/>
    </source>
</evidence>
<dbReference type="EMBL" id="UGCV01000008">
    <property type="protein sequence ID" value="STJ20322.1"/>
    <property type="molecule type" value="Genomic_DNA"/>
</dbReference>
<evidence type="ECO:0000256" key="1">
    <source>
        <dbReference type="ARBA" id="ARBA00005854"/>
    </source>
</evidence>
<sequence length="187" mass="20652">MQNGYWGESHGCELQGKRIGLVGYGNIGKTLAKRLSGFDVELLAFDKQPDYQVADKAGVQFVSIEDIFMQSHVIIVLLPFSSELENFISHKYLSMMRNGALIINAARGKLLDEGALLQVIEERNVFAALDVFSSEPLAQFSPLLHAKNIITTPHIAAATVESYQQTGIHVAQSIIDYFAGREIKNVL</sequence>
<dbReference type="SUPFAM" id="SSF51735">
    <property type="entry name" value="NAD(P)-binding Rossmann-fold domains"/>
    <property type="match status" value="1"/>
</dbReference>
<dbReference type="Proteomes" id="UP000254716">
    <property type="component" value="Unassembled WGS sequence"/>
</dbReference>
<dbReference type="AlphaFoldDB" id="A0A376W893"/>
<reference evidence="5 6" key="1">
    <citation type="submission" date="2018-06" db="EMBL/GenBank/DDBJ databases">
        <authorList>
            <consortium name="Pathogen Informatics"/>
            <person name="Doyle S."/>
        </authorList>
    </citation>
    <scope>NUCLEOTIDE SEQUENCE [LARGE SCALE GENOMIC DNA]</scope>
    <source>
        <strain evidence="5 6">NCTC9081</strain>
    </source>
</reference>
<dbReference type="PROSITE" id="PS00671">
    <property type="entry name" value="D_2_HYDROXYACID_DH_3"/>
    <property type="match status" value="1"/>
</dbReference>
<evidence type="ECO:0000256" key="3">
    <source>
        <dbReference type="ARBA" id="ARBA00023027"/>
    </source>
</evidence>
<name>A0A376W893_ECOLX</name>
<organism evidence="5 6">
    <name type="scientific">Escherichia coli</name>
    <dbReference type="NCBI Taxonomy" id="562"/>
    <lineage>
        <taxon>Bacteria</taxon>
        <taxon>Pseudomonadati</taxon>
        <taxon>Pseudomonadota</taxon>
        <taxon>Gammaproteobacteria</taxon>
        <taxon>Enterobacterales</taxon>
        <taxon>Enterobacteriaceae</taxon>
        <taxon>Escherichia</taxon>
    </lineage>
</organism>
<protein>
    <submittedName>
        <fullName evidence="5">2-hydroxyacid dehydrogenase</fullName>
        <ecNumber evidence="5">1.1.1.95</ecNumber>
    </submittedName>
</protein>
<dbReference type="Gene3D" id="3.40.50.720">
    <property type="entry name" value="NAD(P)-binding Rossmann-like Domain"/>
    <property type="match status" value="1"/>
</dbReference>
<comment type="similarity">
    <text evidence="1">Belongs to the D-isomer specific 2-hydroxyacid dehydrogenase family.</text>
</comment>
<dbReference type="EC" id="1.1.1.95" evidence="5"/>
<accession>A0A376W893</accession>
<evidence type="ECO:0000313" key="5">
    <source>
        <dbReference type="EMBL" id="STJ20322.1"/>
    </source>
</evidence>
<gene>
    <name evidence="5" type="primary">serA_1</name>
    <name evidence="5" type="ORF">NCTC9081_05898</name>
</gene>
<keyword evidence="3" id="KW-0520">NAD</keyword>